<dbReference type="InParanoid" id="T1FB67"/>
<name>T1FB67_HELRO</name>
<dbReference type="GO" id="GO:0032182">
    <property type="term" value="F:ubiquitin-like protein binding"/>
    <property type="evidence" value="ECO:0000318"/>
    <property type="project" value="GO_Central"/>
</dbReference>
<feature type="compositionally biased region" description="Basic and acidic residues" evidence="2">
    <location>
        <begin position="397"/>
        <end position="407"/>
    </location>
</feature>
<proteinExistence type="predicted"/>
<feature type="compositionally biased region" description="Low complexity" evidence="2">
    <location>
        <begin position="417"/>
        <end position="427"/>
    </location>
</feature>
<evidence type="ECO:0000313" key="4">
    <source>
        <dbReference type="EMBL" id="ESN98577.1"/>
    </source>
</evidence>
<evidence type="ECO:0000313" key="5">
    <source>
        <dbReference type="EnsemblMetazoa" id="HelroP177056"/>
    </source>
</evidence>
<protein>
    <recommendedName>
        <fullName evidence="1">Defective in cullin neddylation protein</fullName>
    </recommendedName>
</protein>
<accession>T1FB67</accession>
<dbReference type="GO" id="GO:0097602">
    <property type="term" value="F:cullin family protein binding"/>
    <property type="evidence" value="ECO:0000318"/>
    <property type="project" value="GO_Central"/>
</dbReference>
<keyword evidence="6" id="KW-1185">Reference proteome</keyword>
<evidence type="ECO:0000259" key="3">
    <source>
        <dbReference type="PROSITE" id="PS51229"/>
    </source>
</evidence>
<gene>
    <name evidence="5" type="primary">20206066</name>
    <name evidence="4" type="ORF">HELRODRAFT_177056</name>
</gene>
<dbReference type="GO" id="GO:0045116">
    <property type="term" value="P:protein neddylation"/>
    <property type="evidence" value="ECO:0000318"/>
    <property type="project" value="GO_Central"/>
</dbReference>
<dbReference type="PANTHER" id="PTHR12281:SF31">
    <property type="entry name" value="DCN1-LIKE PROTEIN 3"/>
    <property type="match status" value="1"/>
</dbReference>
<feature type="region of interest" description="Disordered" evidence="2">
    <location>
        <begin position="41"/>
        <end position="76"/>
    </location>
</feature>
<organism evidence="5 6">
    <name type="scientific">Helobdella robusta</name>
    <name type="common">Californian leech</name>
    <dbReference type="NCBI Taxonomy" id="6412"/>
    <lineage>
        <taxon>Eukaryota</taxon>
        <taxon>Metazoa</taxon>
        <taxon>Spiralia</taxon>
        <taxon>Lophotrochozoa</taxon>
        <taxon>Annelida</taxon>
        <taxon>Clitellata</taxon>
        <taxon>Hirudinea</taxon>
        <taxon>Rhynchobdellida</taxon>
        <taxon>Glossiphoniidae</taxon>
        <taxon>Helobdella</taxon>
    </lineage>
</organism>
<dbReference type="RefSeq" id="XP_009023511.1">
    <property type="nucleotide sequence ID" value="XM_009025263.1"/>
</dbReference>
<dbReference type="eggNOG" id="KOG3077">
    <property type="taxonomic scope" value="Eukaryota"/>
</dbReference>
<dbReference type="EMBL" id="KB097144">
    <property type="protein sequence ID" value="ESN98577.1"/>
    <property type="molecule type" value="Genomic_DNA"/>
</dbReference>
<dbReference type="InterPro" id="IPR014764">
    <property type="entry name" value="DCN-prot"/>
</dbReference>
<dbReference type="KEGG" id="hro:HELRODRAFT_177056"/>
<dbReference type="STRING" id="6412.T1FB67"/>
<dbReference type="Gene3D" id="1.10.238.10">
    <property type="entry name" value="EF-hand"/>
    <property type="match status" value="1"/>
</dbReference>
<dbReference type="Pfam" id="PF03556">
    <property type="entry name" value="Cullin_binding"/>
    <property type="match status" value="2"/>
</dbReference>
<dbReference type="AlphaFoldDB" id="T1FB67"/>
<dbReference type="GeneID" id="20206066"/>
<dbReference type="PROSITE" id="PS51229">
    <property type="entry name" value="DCUN1"/>
    <property type="match status" value="1"/>
</dbReference>
<feature type="region of interest" description="Disordered" evidence="2">
    <location>
        <begin position="397"/>
        <end position="439"/>
    </location>
</feature>
<dbReference type="GO" id="GO:0000151">
    <property type="term" value="C:ubiquitin ligase complex"/>
    <property type="evidence" value="ECO:0000318"/>
    <property type="project" value="GO_Central"/>
</dbReference>
<dbReference type="InterPro" id="IPR042460">
    <property type="entry name" value="DCN1-like_PONY"/>
</dbReference>
<dbReference type="OrthoDB" id="27198at2759"/>
<dbReference type="Gene3D" id="1.10.238.200">
    <property type="entry name" value="Cullin, PONY binding domain"/>
    <property type="match status" value="2"/>
</dbReference>
<reference evidence="6" key="1">
    <citation type="submission" date="2012-12" db="EMBL/GenBank/DDBJ databases">
        <authorList>
            <person name="Hellsten U."/>
            <person name="Grimwood J."/>
            <person name="Chapman J.A."/>
            <person name="Shapiro H."/>
            <person name="Aerts A."/>
            <person name="Otillar R.P."/>
            <person name="Terry A.Y."/>
            <person name="Boore J.L."/>
            <person name="Simakov O."/>
            <person name="Marletaz F."/>
            <person name="Cho S.-J."/>
            <person name="Edsinger-Gonzales E."/>
            <person name="Havlak P."/>
            <person name="Kuo D.-H."/>
            <person name="Larsson T."/>
            <person name="Lv J."/>
            <person name="Arendt D."/>
            <person name="Savage R."/>
            <person name="Osoegawa K."/>
            <person name="de Jong P."/>
            <person name="Lindberg D.R."/>
            <person name="Seaver E.C."/>
            <person name="Weisblat D.A."/>
            <person name="Putnam N.H."/>
            <person name="Grigoriev I.V."/>
            <person name="Rokhsar D.S."/>
        </authorList>
    </citation>
    <scope>NUCLEOTIDE SEQUENCE</scope>
</reference>
<evidence type="ECO:0000313" key="6">
    <source>
        <dbReference type="Proteomes" id="UP000015101"/>
    </source>
</evidence>
<feature type="domain" description="DCUN1" evidence="3">
    <location>
        <begin position="143"/>
        <end position="507"/>
    </location>
</feature>
<reference evidence="5" key="3">
    <citation type="submission" date="2015-06" db="UniProtKB">
        <authorList>
            <consortium name="EnsemblMetazoa"/>
        </authorList>
    </citation>
    <scope>IDENTIFICATION</scope>
</reference>
<dbReference type="Proteomes" id="UP000015101">
    <property type="component" value="Unassembled WGS sequence"/>
</dbReference>
<evidence type="ECO:0000256" key="1">
    <source>
        <dbReference type="RuleBase" id="RU410713"/>
    </source>
</evidence>
<evidence type="ECO:0000256" key="2">
    <source>
        <dbReference type="SAM" id="MobiDB-lite"/>
    </source>
</evidence>
<dbReference type="InterPro" id="IPR005176">
    <property type="entry name" value="PONY_dom"/>
</dbReference>
<dbReference type="EMBL" id="AMQM01005920">
    <property type="status" value="NOT_ANNOTATED_CDS"/>
    <property type="molecule type" value="Genomic_DNA"/>
</dbReference>
<sequence>MPASWFRDQFRKIQNTKIRQTSRNETRFNFLQQNYSHLLKNPSRHSVRSAERSLPKLPHGFTDPEHDSLSNGHGATSKNNVQSFSCNDRKLPQLLYDTNLNKCSTLFDDYDGSGGLFLYPRETNNSASLNGSPDLLRYKRFQISDSDIDIVFDVYRDPSRDVILTAGVEKFCADLLLRPDDFRILILAWYFGAETMCRFTRFEFQSGFKKLRVRNMTELQDVIFQGCTCQIDFSNDVLESKQQSDDQTPTSTKETKCGLKSRTESQCSTDNDRLYGCIYPNYRSCTCNRSTFTRSVTCSRDKFRDLYKWAYRFSLDMDTGQRTLPLDVALSMWRLIFSQNLNFLSQRATSDATKSSLLTQANPDLNSSDRRDGIVCDRTAQTNTCCQFDDVTNIESARNESRKEARRQANRFNTETSSRQSPSSSQQHQHRPLLALKSGAKKSSATRLISMWLRFLEDERNANVRGITRDTWEMLLTFVEMVRDVRLDYDENEAWPSLFDDFVEWFKEVGGGDDDDNDGDSDDGGECGGGDDDVLVGGGLNNGD</sequence>
<feature type="compositionally biased region" description="Acidic residues" evidence="2">
    <location>
        <begin position="511"/>
        <end position="534"/>
    </location>
</feature>
<dbReference type="HOGENOM" id="CLU_500872_0_0_1"/>
<feature type="region of interest" description="Disordered" evidence="2">
    <location>
        <begin position="509"/>
        <end position="544"/>
    </location>
</feature>
<comment type="function">
    <text evidence="1">Neddylation of cullins play an essential role in the regulation of SCF-type complexes activity.</text>
</comment>
<dbReference type="EnsemblMetazoa" id="HelroT177056">
    <property type="protein sequence ID" value="HelroP177056"/>
    <property type="gene ID" value="HelroG177056"/>
</dbReference>
<dbReference type="GO" id="GO:0031624">
    <property type="term" value="F:ubiquitin conjugating enzyme binding"/>
    <property type="evidence" value="ECO:0000318"/>
    <property type="project" value="GO_Central"/>
</dbReference>
<dbReference type="CTD" id="20206066"/>
<dbReference type="PANTHER" id="PTHR12281">
    <property type="entry name" value="RP42 RELATED"/>
    <property type="match status" value="1"/>
</dbReference>
<reference evidence="4 6" key="2">
    <citation type="journal article" date="2013" name="Nature">
        <title>Insights into bilaterian evolution from three spiralian genomes.</title>
        <authorList>
            <person name="Simakov O."/>
            <person name="Marletaz F."/>
            <person name="Cho S.J."/>
            <person name="Edsinger-Gonzales E."/>
            <person name="Havlak P."/>
            <person name="Hellsten U."/>
            <person name="Kuo D.H."/>
            <person name="Larsson T."/>
            <person name="Lv J."/>
            <person name="Arendt D."/>
            <person name="Savage R."/>
            <person name="Osoegawa K."/>
            <person name="de Jong P."/>
            <person name="Grimwood J."/>
            <person name="Chapman J.A."/>
            <person name="Shapiro H."/>
            <person name="Aerts A."/>
            <person name="Otillar R.P."/>
            <person name="Terry A.Y."/>
            <person name="Boore J.L."/>
            <person name="Grigoriev I.V."/>
            <person name="Lindberg D.R."/>
            <person name="Seaver E.C."/>
            <person name="Weisblat D.A."/>
            <person name="Putnam N.H."/>
            <person name="Rokhsar D.S."/>
        </authorList>
    </citation>
    <scope>NUCLEOTIDE SEQUENCE</scope>
</reference>